<accession>A0A6J5KQJ5</accession>
<organism evidence="1">
    <name type="scientific">uncultured Caudovirales phage</name>
    <dbReference type="NCBI Taxonomy" id="2100421"/>
    <lineage>
        <taxon>Viruses</taxon>
        <taxon>Duplodnaviria</taxon>
        <taxon>Heunggongvirae</taxon>
        <taxon>Uroviricota</taxon>
        <taxon>Caudoviricetes</taxon>
        <taxon>Peduoviridae</taxon>
        <taxon>Maltschvirus</taxon>
        <taxon>Maltschvirus maltsch</taxon>
    </lineage>
</organism>
<gene>
    <name evidence="1" type="ORF">UFOVP29_30</name>
</gene>
<name>A0A6J5KQJ5_9CAUD</name>
<dbReference type="EMBL" id="LR796167">
    <property type="protein sequence ID" value="CAB4122509.1"/>
    <property type="molecule type" value="Genomic_DNA"/>
</dbReference>
<evidence type="ECO:0008006" key="2">
    <source>
        <dbReference type="Google" id="ProtNLM"/>
    </source>
</evidence>
<dbReference type="PROSITE" id="PS51257">
    <property type="entry name" value="PROKAR_LIPOPROTEIN"/>
    <property type="match status" value="1"/>
</dbReference>
<evidence type="ECO:0000313" key="1">
    <source>
        <dbReference type="EMBL" id="CAB4122509.1"/>
    </source>
</evidence>
<proteinExistence type="predicted"/>
<protein>
    <recommendedName>
        <fullName evidence="2">Lipoprotein</fullName>
    </recommendedName>
</protein>
<reference evidence="1" key="1">
    <citation type="submission" date="2020-04" db="EMBL/GenBank/DDBJ databases">
        <authorList>
            <person name="Chiriac C."/>
            <person name="Salcher M."/>
            <person name="Ghai R."/>
            <person name="Kavagutti S V."/>
        </authorList>
    </citation>
    <scope>NUCLEOTIDE SEQUENCE</scope>
</reference>
<sequence length="118" mass="12990">MMKYVAGLLCLGLAACGGTQSLEVDTVAVKLQIIQPEPPAPIKPIPVQFKVVSRSNQAAQVNLLLTDSEAFIALTTKDYENLSLNMADITRYLKQQQAIIEYYKKMTTVEAKPSDESK</sequence>